<dbReference type="EMBL" id="CP099583">
    <property type="protein sequence ID" value="USS42638.1"/>
    <property type="molecule type" value="Genomic_DNA"/>
</dbReference>
<dbReference type="PROSITE" id="PS00059">
    <property type="entry name" value="ADH_ZINC"/>
    <property type="match status" value="1"/>
</dbReference>
<dbReference type="InterPro" id="IPR013154">
    <property type="entry name" value="ADH-like_N"/>
</dbReference>
<evidence type="ECO:0000256" key="4">
    <source>
        <dbReference type="ARBA" id="ARBA00022723"/>
    </source>
</evidence>
<evidence type="ECO:0000256" key="2">
    <source>
        <dbReference type="ARBA" id="ARBA00008072"/>
    </source>
</evidence>
<evidence type="ECO:0000256" key="1">
    <source>
        <dbReference type="ARBA" id="ARBA00001947"/>
    </source>
</evidence>
<dbReference type="Pfam" id="PF08240">
    <property type="entry name" value="ADH_N"/>
    <property type="match status" value="1"/>
</dbReference>
<keyword evidence="11" id="KW-1185">Reference proteome</keyword>
<sequence length="329" mass="34897">MLAMQFDGTRPSLREVRVPDPRPAAGQLLLDVRACGVCRTDLHIIDGELADPKRPLIPGHEIVGTVSALGEGVTGFAVGERVGVPWLGQTCGVCPYCRSARENLCDAPRFTGYTIDGGYAERAVADHRYCVHLPARYSDLEAAPLLCAGLIGYRSLRMAGDARRIGIYGFGAAAHLVCQIARAEGRRVFALVRPGDLAARRLALSLGAVWAGGSDEAPPEPLDAALIFAPVGALIPTALRMLVKGGIVVCGGIHMSEIPAFPYALLWGERRLASVANLTRADAVAFMRTAEAIPLRVQASAYRLSDANRALDDLRQGRVSGAAVLTLPG</sequence>
<reference evidence="8 10" key="1">
    <citation type="submission" date="2020-12" db="EMBL/GenBank/DDBJ databases">
        <title>FDA dAtabase for Regulatory Grade micrObial Sequences (FDA-ARGOS): Supporting development and validation of Infectious Disease Dx tests.</title>
        <authorList>
            <person name="Minogue T."/>
            <person name="Wolcott M."/>
            <person name="Wasieloski L."/>
            <person name="Aguilar W."/>
            <person name="Moore D."/>
            <person name="Jaissle J."/>
            <person name="Tallon L."/>
            <person name="Sadzewicz L."/>
            <person name="Zhao X."/>
            <person name="Boylan J."/>
            <person name="Ott S."/>
            <person name="Bowen H."/>
            <person name="Vavikolanu K."/>
            <person name="Mehta A."/>
            <person name="Aluvathingal J."/>
            <person name="Nadendla S."/>
            <person name="Yan Y."/>
            <person name="Sichtig H."/>
        </authorList>
    </citation>
    <scope>NUCLEOTIDE SEQUENCE [LARGE SCALE GENOMIC DNA]</scope>
    <source>
        <strain evidence="8 10">FDAARGOS_949</strain>
    </source>
</reference>
<name>A0AAP9XVD5_BURGL</name>
<dbReference type="PANTHER" id="PTHR42940">
    <property type="entry name" value="ALCOHOL DEHYDROGENASE 1-RELATED"/>
    <property type="match status" value="1"/>
</dbReference>
<evidence type="ECO:0000313" key="11">
    <source>
        <dbReference type="Proteomes" id="UP001056386"/>
    </source>
</evidence>
<accession>A0AAP9XVD5</accession>
<dbReference type="InterPro" id="IPR020843">
    <property type="entry name" value="ER"/>
</dbReference>
<evidence type="ECO:0000259" key="7">
    <source>
        <dbReference type="SMART" id="SM00829"/>
    </source>
</evidence>
<protein>
    <recommendedName>
        <fullName evidence="3">alcohol dehydrogenase</fullName>
        <ecNumber evidence="3">1.1.1.1</ecNumber>
    </recommendedName>
</protein>
<evidence type="ECO:0000256" key="3">
    <source>
        <dbReference type="ARBA" id="ARBA00013190"/>
    </source>
</evidence>
<comment type="cofactor">
    <cofactor evidence="1">
        <name>Zn(2+)</name>
        <dbReference type="ChEBI" id="CHEBI:29105"/>
    </cofactor>
</comment>
<dbReference type="CDD" id="cd08298">
    <property type="entry name" value="CAD2"/>
    <property type="match status" value="1"/>
</dbReference>
<dbReference type="InterPro" id="IPR014187">
    <property type="entry name" value="ADH_Zn_typ-2"/>
</dbReference>
<dbReference type="RefSeq" id="WP_015878042.1">
    <property type="nucleotide sequence ID" value="NZ_CP021075.1"/>
</dbReference>
<dbReference type="EC" id="1.1.1.1" evidence="3"/>
<evidence type="ECO:0000256" key="6">
    <source>
        <dbReference type="ARBA" id="ARBA00023002"/>
    </source>
</evidence>
<feature type="domain" description="Enoyl reductase (ER)" evidence="7">
    <location>
        <begin position="8"/>
        <end position="325"/>
    </location>
</feature>
<proteinExistence type="inferred from homology"/>
<evidence type="ECO:0000313" key="10">
    <source>
        <dbReference type="Proteomes" id="UP000594892"/>
    </source>
</evidence>
<comment type="similarity">
    <text evidence="2">Belongs to the zinc-containing alcohol dehydrogenase family.</text>
</comment>
<dbReference type="GeneID" id="45693934"/>
<dbReference type="AlphaFoldDB" id="A0AAP9XVD5"/>
<dbReference type="Gene3D" id="3.40.50.720">
    <property type="entry name" value="NAD(P)-binding Rossmann-like Domain"/>
    <property type="match status" value="1"/>
</dbReference>
<reference evidence="9" key="2">
    <citation type="submission" date="2022-06" db="EMBL/GenBank/DDBJ databases">
        <title>Draft genome sequence of Burkholderia glumae strain GR20004 isolated from rice panicle showing bacterial panicle blight.</title>
        <authorList>
            <person name="Choi S.Y."/>
            <person name="Lee Y.H."/>
        </authorList>
    </citation>
    <scope>NUCLEOTIDE SEQUENCE</scope>
    <source>
        <strain evidence="9">GR20004</strain>
    </source>
</reference>
<dbReference type="InterPro" id="IPR036291">
    <property type="entry name" value="NAD(P)-bd_dom_sf"/>
</dbReference>
<dbReference type="NCBIfam" id="TIGR02822">
    <property type="entry name" value="adh_fam_2"/>
    <property type="match status" value="1"/>
</dbReference>
<dbReference type="Proteomes" id="UP001056386">
    <property type="component" value="Chromosome 2"/>
</dbReference>
<organism evidence="8 10">
    <name type="scientific">Burkholderia glumae</name>
    <name type="common">Pseudomonas glumae</name>
    <dbReference type="NCBI Taxonomy" id="337"/>
    <lineage>
        <taxon>Bacteria</taxon>
        <taxon>Pseudomonadati</taxon>
        <taxon>Pseudomonadota</taxon>
        <taxon>Betaproteobacteria</taxon>
        <taxon>Burkholderiales</taxon>
        <taxon>Burkholderiaceae</taxon>
        <taxon>Burkholderia</taxon>
    </lineage>
</organism>
<evidence type="ECO:0000313" key="8">
    <source>
        <dbReference type="EMBL" id="QPQ89236.1"/>
    </source>
</evidence>
<dbReference type="GO" id="GO:0008270">
    <property type="term" value="F:zinc ion binding"/>
    <property type="evidence" value="ECO:0007669"/>
    <property type="project" value="InterPro"/>
</dbReference>
<dbReference type="PANTHER" id="PTHR42940:SF8">
    <property type="entry name" value="VACUOLAR PROTEIN SORTING-ASSOCIATED PROTEIN 11"/>
    <property type="match status" value="1"/>
</dbReference>
<dbReference type="InterPro" id="IPR011032">
    <property type="entry name" value="GroES-like_sf"/>
</dbReference>
<dbReference type="SUPFAM" id="SSF50129">
    <property type="entry name" value="GroES-like"/>
    <property type="match status" value="1"/>
</dbReference>
<dbReference type="SUPFAM" id="SSF51735">
    <property type="entry name" value="NAD(P)-binding Rossmann-fold domains"/>
    <property type="match status" value="1"/>
</dbReference>
<dbReference type="GO" id="GO:0005737">
    <property type="term" value="C:cytoplasm"/>
    <property type="evidence" value="ECO:0007669"/>
    <property type="project" value="TreeGrafter"/>
</dbReference>
<dbReference type="GO" id="GO:0004022">
    <property type="term" value="F:alcohol dehydrogenase (NAD+) activity"/>
    <property type="evidence" value="ECO:0007669"/>
    <property type="project" value="UniProtKB-EC"/>
</dbReference>
<evidence type="ECO:0000313" key="9">
    <source>
        <dbReference type="EMBL" id="USS42638.1"/>
    </source>
</evidence>
<gene>
    <name evidence="8" type="ORF">I6H06_06095</name>
    <name evidence="9" type="ORF">NFI99_10635</name>
</gene>
<dbReference type="InterPro" id="IPR002328">
    <property type="entry name" value="ADH_Zn_CS"/>
</dbReference>
<dbReference type="EMBL" id="CP065600">
    <property type="protein sequence ID" value="QPQ89236.1"/>
    <property type="molecule type" value="Genomic_DNA"/>
</dbReference>
<keyword evidence="6" id="KW-0560">Oxidoreductase</keyword>
<dbReference type="SMART" id="SM00829">
    <property type="entry name" value="PKS_ER"/>
    <property type="match status" value="1"/>
</dbReference>
<dbReference type="Proteomes" id="UP000594892">
    <property type="component" value="Chromosome 1"/>
</dbReference>
<keyword evidence="4" id="KW-0479">Metal-binding</keyword>
<keyword evidence="5" id="KW-0862">Zinc</keyword>
<dbReference type="Gene3D" id="3.90.180.10">
    <property type="entry name" value="Medium-chain alcohol dehydrogenases, catalytic domain"/>
    <property type="match status" value="1"/>
</dbReference>
<evidence type="ECO:0000256" key="5">
    <source>
        <dbReference type="ARBA" id="ARBA00022833"/>
    </source>
</evidence>